<gene>
    <name evidence="1" type="ORF">RU97_GL002447</name>
</gene>
<organism evidence="1 2">
    <name type="scientific">Enterococcus canis</name>
    <dbReference type="NCBI Taxonomy" id="214095"/>
    <lineage>
        <taxon>Bacteria</taxon>
        <taxon>Bacillati</taxon>
        <taxon>Bacillota</taxon>
        <taxon>Bacilli</taxon>
        <taxon>Lactobacillales</taxon>
        <taxon>Enterococcaceae</taxon>
        <taxon>Enterococcus</taxon>
    </lineage>
</organism>
<accession>A0A1L8RD56</accession>
<keyword evidence="2" id="KW-1185">Reference proteome</keyword>
<evidence type="ECO:0008006" key="3">
    <source>
        <dbReference type="Google" id="ProtNLM"/>
    </source>
</evidence>
<dbReference type="PANTHER" id="PTHR39166:SF1">
    <property type="entry name" value="BLL1166 PROTEIN"/>
    <property type="match status" value="1"/>
</dbReference>
<comment type="caution">
    <text evidence="1">The sequence shown here is derived from an EMBL/GenBank/DDBJ whole genome shotgun (WGS) entry which is preliminary data.</text>
</comment>
<evidence type="ECO:0000313" key="1">
    <source>
        <dbReference type="EMBL" id="OJG17657.1"/>
    </source>
</evidence>
<reference evidence="1 2" key="1">
    <citation type="submission" date="2014-12" db="EMBL/GenBank/DDBJ databases">
        <title>Draft genome sequences of 29 type strains of Enterococci.</title>
        <authorList>
            <person name="Zhong Z."/>
            <person name="Sun Z."/>
            <person name="Liu W."/>
            <person name="Zhang W."/>
            <person name="Zhang H."/>
        </authorList>
    </citation>
    <scope>NUCLEOTIDE SEQUENCE [LARGE SCALE GENOMIC DNA]</scope>
    <source>
        <strain evidence="1 2">DSM 17029</strain>
    </source>
</reference>
<protein>
    <recommendedName>
        <fullName evidence="3">Nucleotidyltransferase family protein</fullName>
    </recommendedName>
</protein>
<proteinExistence type="predicted"/>
<sequence>MTEEELKTILSQNDQIKEILAIIALLGLPDTWLCAGTVRNFVWNYLSGNQTLDDTNDVDVVFFDKGISYAETLQLEQKLKEKYPQYNWELKNEVYMHGHSPETAPYQNSYDAVAKFPETCTAIAIRLNEQQLELMAPHGIVDLTNFIVRATPHFRASTTRRQLYQERVKKKNWQAQWPKIQVLDR</sequence>
<evidence type="ECO:0000313" key="2">
    <source>
        <dbReference type="Proteomes" id="UP000181884"/>
    </source>
</evidence>
<dbReference type="PANTHER" id="PTHR39166">
    <property type="entry name" value="BLL1166 PROTEIN"/>
    <property type="match status" value="1"/>
</dbReference>
<dbReference type="AlphaFoldDB" id="A0A1L8RD56"/>
<name>A0A1L8RD56_9ENTE</name>
<dbReference type="STRING" id="214095.RU97_GL002447"/>
<dbReference type="EMBL" id="JXKH01000007">
    <property type="protein sequence ID" value="OJG17657.1"/>
    <property type="molecule type" value="Genomic_DNA"/>
</dbReference>
<dbReference type="InterPro" id="IPR009267">
    <property type="entry name" value="NTP_transf_6"/>
</dbReference>
<dbReference type="RefSeq" id="WP_067395495.1">
    <property type="nucleotide sequence ID" value="NZ_JXKH01000007.1"/>
</dbReference>
<dbReference type="Pfam" id="PF06042">
    <property type="entry name" value="NTP_transf_6"/>
    <property type="match status" value="1"/>
</dbReference>
<dbReference type="Proteomes" id="UP000181884">
    <property type="component" value="Unassembled WGS sequence"/>
</dbReference>